<keyword evidence="2" id="KW-0418">Kinase</keyword>
<dbReference type="EMBL" id="MU855729">
    <property type="protein sequence ID" value="KAK3899885.1"/>
    <property type="molecule type" value="Genomic_DNA"/>
</dbReference>
<sequence length="291" mass="33084">MSSGYTPAVDNTATQHDGTETLAVNVLMRRLLTLVALKTVGRFYRDGSACVRLSSRLVVKTSPWVHLTEAATLQFVAKHTSVPVPRVHCAFVRKNRAFIVMDRVLGVSLARAWKTLTDAERDTIFAQLRTLLQELRALPPPPGARIQSCVGGSMRDPRLPKSLPRFGPFKTTHEFHSWLRDGLQPENHPDRKDDQDWKDIKAMVARQDGPWPPPVFAHGDLNPSNIFVHNGRVSALIDWECAGWYPPYWDYTSAWYWAIMAPEWQDAAGKFLDPCPDELAMEITRRKWWGE</sequence>
<dbReference type="PANTHER" id="PTHR21310">
    <property type="entry name" value="AMINOGLYCOSIDE PHOSPHOTRANSFERASE-RELATED-RELATED"/>
    <property type="match status" value="1"/>
</dbReference>
<dbReference type="Proteomes" id="UP001303889">
    <property type="component" value="Unassembled WGS sequence"/>
</dbReference>
<dbReference type="InterPro" id="IPR002575">
    <property type="entry name" value="Aminoglycoside_PTrfase"/>
</dbReference>
<organism evidence="2 3">
    <name type="scientific">Staphylotrichum tortipilum</name>
    <dbReference type="NCBI Taxonomy" id="2831512"/>
    <lineage>
        <taxon>Eukaryota</taxon>
        <taxon>Fungi</taxon>
        <taxon>Dikarya</taxon>
        <taxon>Ascomycota</taxon>
        <taxon>Pezizomycotina</taxon>
        <taxon>Sordariomycetes</taxon>
        <taxon>Sordariomycetidae</taxon>
        <taxon>Sordariales</taxon>
        <taxon>Chaetomiaceae</taxon>
        <taxon>Staphylotrichum</taxon>
    </lineage>
</organism>
<feature type="domain" description="Aminoglycoside phosphotransferase" evidence="1">
    <location>
        <begin position="68"/>
        <end position="265"/>
    </location>
</feature>
<dbReference type="CDD" id="cd05120">
    <property type="entry name" value="APH_ChoK_like"/>
    <property type="match status" value="1"/>
</dbReference>
<dbReference type="AlphaFoldDB" id="A0AAN6RR40"/>
<dbReference type="GO" id="GO:0016301">
    <property type="term" value="F:kinase activity"/>
    <property type="evidence" value="ECO:0007669"/>
    <property type="project" value="UniProtKB-KW"/>
</dbReference>
<evidence type="ECO:0000259" key="1">
    <source>
        <dbReference type="Pfam" id="PF01636"/>
    </source>
</evidence>
<accession>A0AAN6RR40</accession>
<evidence type="ECO:0000313" key="2">
    <source>
        <dbReference type="EMBL" id="KAK3899885.1"/>
    </source>
</evidence>
<dbReference type="Gene3D" id="3.90.1200.10">
    <property type="match status" value="1"/>
</dbReference>
<keyword evidence="3" id="KW-1185">Reference proteome</keyword>
<dbReference type="Pfam" id="PF01636">
    <property type="entry name" value="APH"/>
    <property type="match status" value="1"/>
</dbReference>
<gene>
    <name evidence="2" type="ORF">C8A05DRAFT_17756</name>
</gene>
<keyword evidence="2" id="KW-0808">Transferase</keyword>
<dbReference type="SUPFAM" id="SSF56112">
    <property type="entry name" value="Protein kinase-like (PK-like)"/>
    <property type="match status" value="1"/>
</dbReference>
<comment type="caution">
    <text evidence="2">The sequence shown here is derived from an EMBL/GenBank/DDBJ whole genome shotgun (WGS) entry which is preliminary data.</text>
</comment>
<dbReference type="InterPro" id="IPR011009">
    <property type="entry name" value="Kinase-like_dom_sf"/>
</dbReference>
<protein>
    <submittedName>
        <fullName evidence="2">Serine threonine kinase</fullName>
    </submittedName>
</protein>
<evidence type="ECO:0000313" key="3">
    <source>
        <dbReference type="Proteomes" id="UP001303889"/>
    </source>
</evidence>
<dbReference type="InterPro" id="IPR051678">
    <property type="entry name" value="AGP_Transferase"/>
</dbReference>
<dbReference type="PANTHER" id="PTHR21310:SF55">
    <property type="entry name" value="AMINOGLYCOSIDE PHOSPHOTRANSFERASE DOMAIN-CONTAINING PROTEIN"/>
    <property type="match status" value="1"/>
</dbReference>
<reference evidence="2" key="2">
    <citation type="submission" date="2023-05" db="EMBL/GenBank/DDBJ databases">
        <authorList>
            <consortium name="Lawrence Berkeley National Laboratory"/>
            <person name="Steindorff A."/>
            <person name="Hensen N."/>
            <person name="Bonometti L."/>
            <person name="Westerberg I."/>
            <person name="Brannstrom I.O."/>
            <person name="Guillou S."/>
            <person name="Cros-Aarteil S."/>
            <person name="Calhoun S."/>
            <person name="Haridas S."/>
            <person name="Kuo A."/>
            <person name="Mondo S."/>
            <person name="Pangilinan J."/>
            <person name="Riley R."/>
            <person name="Labutti K."/>
            <person name="Andreopoulos B."/>
            <person name="Lipzen A."/>
            <person name="Chen C."/>
            <person name="Yanf M."/>
            <person name="Daum C."/>
            <person name="Ng V."/>
            <person name="Clum A."/>
            <person name="Ohm R."/>
            <person name="Martin F."/>
            <person name="Silar P."/>
            <person name="Natvig D."/>
            <person name="Lalanne C."/>
            <person name="Gautier V."/>
            <person name="Ament-Velasquez S.L."/>
            <person name="Kruys A."/>
            <person name="Hutchinson M.I."/>
            <person name="Powell A.J."/>
            <person name="Barry K."/>
            <person name="Miller A.N."/>
            <person name="Grigoriev I.V."/>
            <person name="Debuchy R."/>
            <person name="Gladieux P."/>
            <person name="Thoren M.H."/>
            <person name="Johannesson H."/>
        </authorList>
    </citation>
    <scope>NUCLEOTIDE SEQUENCE</scope>
    <source>
        <strain evidence="2">CBS 103.79</strain>
    </source>
</reference>
<name>A0AAN6RR40_9PEZI</name>
<reference evidence="2" key="1">
    <citation type="journal article" date="2023" name="Mol. Phylogenet. Evol.">
        <title>Genome-scale phylogeny and comparative genomics of the fungal order Sordariales.</title>
        <authorList>
            <person name="Hensen N."/>
            <person name="Bonometti L."/>
            <person name="Westerberg I."/>
            <person name="Brannstrom I.O."/>
            <person name="Guillou S."/>
            <person name="Cros-Aarteil S."/>
            <person name="Calhoun S."/>
            <person name="Haridas S."/>
            <person name="Kuo A."/>
            <person name="Mondo S."/>
            <person name="Pangilinan J."/>
            <person name="Riley R."/>
            <person name="LaButti K."/>
            <person name="Andreopoulos B."/>
            <person name="Lipzen A."/>
            <person name="Chen C."/>
            <person name="Yan M."/>
            <person name="Daum C."/>
            <person name="Ng V."/>
            <person name="Clum A."/>
            <person name="Steindorff A."/>
            <person name="Ohm R.A."/>
            <person name="Martin F."/>
            <person name="Silar P."/>
            <person name="Natvig D.O."/>
            <person name="Lalanne C."/>
            <person name="Gautier V."/>
            <person name="Ament-Velasquez S.L."/>
            <person name="Kruys A."/>
            <person name="Hutchinson M.I."/>
            <person name="Powell A.J."/>
            <person name="Barry K."/>
            <person name="Miller A.N."/>
            <person name="Grigoriev I.V."/>
            <person name="Debuchy R."/>
            <person name="Gladieux P."/>
            <person name="Hiltunen Thoren M."/>
            <person name="Johannesson H."/>
        </authorList>
    </citation>
    <scope>NUCLEOTIDE SEQUENCE</scope>
    <source>
        <strain evidence="2">CBS 103.79</strain>
    </source>
</reference>
<proteinExistence type="predicted"/>